<sequence>MEKIIHDTIIPNCAQTQSTDIDTNDTAITRYSITEEDYGIYSYHTTEGGLTTRVVRYTAHVIVKTFADFGLLSEVAEKYRMMRRNAETRGVGWCLTEETEELVKFEARGLAVRNTVQHAYDYAMIVGVEEDL</sequence>
<evidence type="ECO:0000313" key="2">
    <source>
        <dbReference type="Proteomes" id="UP000240883"/>
    </source>
</evidence>
<dbReference type="AlphaFoldDB" id="A0A2T2PC95"/>
<gene>
    <name evidence="1" type="ORF">BS50DRAFT_671381</name>
</gene>
<proteinExistence type="predicted"/>
<name>A0A2T2PC95_CORCC</name>
<evidence type="ECO:0000313" key="1">
    <source>
        <dbReference type="EMBL" id="PSN75156.1"/>
    </source>
</evidence>
<reference evidence="1 2" key="1">
    <citation type="journal article" date="2018" name="Front. Microbiol.">
        <title>Genome-Wide Analysis of Corynespora cassiicola Leaf Fall Disease Putative Effectors.</title>
        <authorList>
            <person name="Lopez D."/>
            <person name="Ribeiro S."/>
            <person name="Label P."/>
            <person name="Fumanal B."/>
            <person name="Venisse J.S."/>
            <person name="Kohler A."/>
            <person name="de Oliveira R.R."/>
            <person name="Labutti K."/>
            <person name="Lipzen A."/>
            <person name="Lail K."/>
            <person name="Bauer D."/>
            <person name="Ohm R.A."/>
            <person name="Barry K.W."/>
            <person name="Spatafora J."/>
            <person name="Grigoriev I.V."/>
            <person name="Martin F.M."/>
            <person name="Pujade-Renaud V."/>
        </authorList>
    </citation>
    <scope>NUCLEOTIDE SEQUENCE [LARGE SCALE GENOMIC DNA]</scope>
    <source>
        <strain evidence="1 2">Philippines</strain>
    </source>
</reference>
<dbReference type="Proteomes" id="UP000240883">
    <property type="component" value="Unassembled WGS sequence"/>
</dbReference>
<protein>
    <submittedName>
        <fullName evidence="1">Uncharacterized protein</fullName>
    </submittedName>
</protein>
<accession>A0A2T2PC95</accession>
<keyword evidence="2" id="KW-1185">Reference proteome</keyword>
<dbReference type="EMBL" id="KZ678128">
    <property type="protein sequence ID" value="PSN75156.1"/>
    <property type="molecule type" value="Genomic_DNA"/>
</dbReference>
<organism evidence="1 2">
    <name type="scientific">Corynespora cassiicola Philippines</name>
    <dbReference type="NCBI Taxonomy" id="1448308"/>
    <lineage>
        <taxon>Eukaryota</taxon>
        <taxon>Fungi</taxon>
        <taxon>Dikarya</taxon>
        <taxon>Ascomycota</taxon>
        <taxon>Pezizomycotina</taxon>
        <taxon>Dothideomycetes</taxon>
        <taxon>Pleosporomycetidae</taxon>
        <taxon>Pleosporales</taxon>
        <taxon>Corynesporascaceae</taxon>
        <taxon>Corynespora</taxon>
    </lineage>
</organism>